<accession>A0A328VLQ4</accession>
<dbReference type="Proteomes" id="UP000248706">
    <property type="component" value="Unassembled WGS sequence"/>
</dbReference>
<protein>
    <recommendedName>
        <fullName evidence="1">non-specific serine/threonine protein kinase</fullName>
        <ecNumber evidence="1">2.7.11.1</ecNumber>
    </recommendedName>
</protein>
<feature type="transmembrane region" description="Helical" evidence="8">
    <location>
        <begin position="574"/>
        <end position="599"/>
    </location>
</feature>
<feature type="compositionally biased region" description="Low complexity" evidence="7">
    <location>
        <begin position="296"/>
        <end position="309"/>
    </location>
</feature>
<keyword evidence="8" id="KW-1133">Transmembrane helix</keyword>
<keyword evidence="8" id="KW-0472">Membrane</keyword>
<comment type="caution">
    <text evidence="10">The sequence shown here is derived from an EMBL/GenBank/DDBJ whole genome shotgun (WGS) entry which is preliminary data.</text>
</comment>
<feature type="transmembrane region" description="Helical" evidence="8">
    <location>
        <begin position="535"/>
        <end position="554"/>
    </location>
</feature>
<evidence type="ECO:0000259" key="9">
    <source>
        <dbReference type="PROSITE" id="PS50011"/>
    </source>
</evidence>
<dbReference type="Gene3D" id="1.10.510.10">
    <property type="entry name" value="Transferase(Phosphotransferase) domain 1"/>
    <property type="match status" value="1"/>
</dbReference>
<feature type="transmembrane region" description="Helical" evidence="8">
    <location>
        <begin position="503"/>
        <end position="523"/>
    </location>
</feature>
<dbReference type="AlphaFoldDB" id="A0A328VLQ4"/>
<dbReference type="PANTHER" id="PTHR43289:SF6">
    <property type="entry name" value="SERINE_THREONINE-PROTEIN KINASE NEKL-3"/>
    <property type="match status" value="1"/>
</dbReference>
<keyword evidence="4" id="KW-0418">Kinase</keyword>
<feature type="region of interest" description="Disordered" evidence="7">
    <location>
        <begin position="273"/>
        <end position="310"/>
    </location>
</feature>
<evidence type="ECO:0000256" key="8">
    <source>
        <dbReference type="SAM" id="Phobius"/>
    </source>
</evidence>
<name>A0A328VLQ4_9CHLR</name>
<dbReference type="GO" id="GO:0004674">
    <property type="term" value="F:protein serine/threonine kinase activity"/>
    <property type="evidence" value="ECO:0007669"/>
    <property type="project" value="UniProtKB-EC"/>
</dbReference>
<dbReference type="CDD" id="cd14014">
    <property type="entry name" value="STKc_PknB_like"/>
    <property type="match status" value="1"/>
</dbReference>
<evidence type="ECO:0000256" key="2">
    <source>
        <dbReference type="ARBA" id="ARBA00022679"/>
    </source>
</evidence>
<keyword evidence="8" id="KW-0812">Transmembrane</keyword>
<gene>
    <name evidence="10" type="ORF">A4R35_21390</name>
</gene>
<evidence type="ECO:0000256" key="7">
    <source>
        <dbReference type="SAM" id="MobiDB-lite"/>
    </source>
</evidence>
<keyword evidence="5 6" id="KW-0067">ATP-binding</keyword>
<dbReference type="PROSITE" id="PS50011">
    <property type="entry name" value="PROTEIN_KINASE_DOM"/>
    <property type="match status" value="1"/>
</dbReference>
<dbReference type="PANTHER" id="PTHR43289">
    <property type="entry name" value="MITOGEN-ACTIVATED PROTEIN KINASE KINASE KINASE 20-RELATED"/>
    <property type="match status" value="1"/>
</dbReference>
<sequence length="616" mass="67594">MADYSGQQLEHYRLERLLGQGAFAQVYLATHLHLDTKVAVKILHQVTDQSAIEQFRREARTIAALLHPHIVRVLDFGLHEGRIPYLVMDYLPGGTLRQRHPPGSRLPLAVAFDYTRQIGEALQYAHEARIVHRDVKPENMLIGRDNSVLLADFGVATIAASTRLSTAEDLAGTVTYMAPEQIQGHPRPESDQYALAVVLYEWLCGRPPFRGSFAEVAAQHCTAAPPPLGQQVPDLHPDIEQAILRALAKDWRARFPSIRDFASALVEATAETIRVSSGPQSGPPPSAGPPGPPSPLGSTPISTSSLSSSVLDLTASEPGVLPEHHRSQYAVSWDADTTSQAQERPPASPKRSRTATRRPYSSRAAQRRSTASRSPFAVYSGGYSSPQTTWPPPPPFPLNYLPLARGQLTVSQAIAMLLYLLLALGPTLPLFLLAYLMPPTTKTLPSWAIMNQLAVLLLLPAVPTLAGKIFGSWRGALVSCMTILVLWSLNASLSGHGLFPTTWQSAVALAGWPLASALTGWRVRRNPFRSFRRAWRLHLAGLLIMLATLTIGLIYSTPLSQLSQPSNQQFEEYASLYCCLFPTWLILSSICGTLVEMLIQKLTELLQPRLRKGQLE</sequence>
<organism evidence="10 11">
    <name type="scientific">Thermogemmatispora tikiterensis</name>
    <dbReference type="NCBI Taxonomy" id="1825093"/>
    <lineage>
        <taxon>Bacteria</taxon>
        <taxon>Bacillati</taxon>
        <taxon>Chloroflexota</taxon>
        <taxon>Ktedonobacteria</taxon>
        <taxon>Thermogemmatisporales</taxon>
        <taxon>Thermogemmatisporaceae</taxon>
        <taxon>Thermogemmatispora</taxon>
    </lineage>
</organism>
<feature type="transmembrane region" description="Helical" evidence="8">
    <location>
        <begin position="447"/>
        <end position="466"/>
    </location>
</feature>
<evidence type="ECO:0000256" key="4">
    <source>
        <dbReference type="ARBA" id="ARBA00022777"/>
    </source>
</evidence>
<dbReference type="GO" id="GO:0005524">
    <property type="term" value="F:ATP binding"/>
    <property type="evidence" value="ECO:0007669"/>
    <property type="project" value="UniProtKB-UniRule"/>
</dbReference>
<evidence type="ECO:0000256" key="6">
    <source>
        <dbReference type="PROSITE-ProRule" id="PRU10141"/>
    </source>
</evidence>
<dbReference type="PROSITE" id="PS00107">
    <property type="entry name" value="PROTEIN_KINASE_ATP"/>
    <property type="match status" value="1"/>
</dbReference>
<dbReference type="InterPro" id="IPR017441">
    <property type="entry name" value="Protein_kinase_ATP_BS"/>
</dbReference>
<dbReference type="InterPro" id="IPR000719">
    <property type="entry name" value="Prot_kinase_dom"/>
</dbReference>
<evidence type="ECO:0000256" key="1">
    <source>
        <dbReference type="ARBA" id="ARBA00012513"/>
    </source>
</evidence>
<evidence type="ECO:0000256" key="5">
    <source>
        <dbReference type="ARBA" id="ARBA00022840"/>
    </source>
</evidence>
<dbReference type="SUPFAM" id="SSF56112">
    <property type="entry name" value="Protein kinase-like (PK-like)"/>
    <property type="match status" value="1"/>
</dbReference>
<dbReference type="InterPro" id="IPR011009">
    <property type="entry name" value="Kinase-like_dom_sf"/>
</dbReference>
<evidence type="ECO:0000256" key="3">
    <source>
        <dbReference type="ARBA" id="ARBA00022741"/>
    </source>
</evidence>
<feature type="region of interest" description="Disordered" evidence="7">
    <location>
        <begin position="335"/>
        <end position="376"/>
    </location>
</feature>
<dbReference type="OrthoDB" id="142648at2"/>
<feature type="binding site" evidence="6">
    <location>
        <position position="41"/>
    </location>
    <ligand>
        <name>ATP</name>
        <dbReference type="ChEBI" id="CHEBI:30616"/>
    </ligand>
</feature>
<keyword evidence="3 6" id="KW-0547">Nucleotide-binding</keyword>
<evidence type="ECO:0000313" key="11">
    <source>
        <dbReference type="Proteomes" id="UP000248706"/>
    </source>
</evidence>
<dbReference type="Pfam" id="PF00069">
    <property type="entry name" value="Pkinase"/>
    <property type="match status" value="1"/>
</dbReference>
<proteinExistence type="predicted"/>
<dbReference type="SMART" id="SM00220">
    <property type="entry name" value="S_TKc"/>
    <property type="match status" value="1"/>
</dbReference>
<dbReference type="EMBL" id="MCIF01000002">
    <property type="protein sequence ID" value="RAQ98109.1"/>
    <property type="molecule type" value="Genomic_DNA"/>
</dbReference>
<feature type="compositionally biased region" description="Low complexity" evidence="7">
    <location>
        <begin position="361"/>
        <end position="374"/>
    </location>
</feature>
<keyword evidence="2" id="KW-0808">Transferase</keyword>
<dbReference type="PROSITE" id="PS00108">
    <property type="entry name" value="PROTEIN_KINASE_ST"/>
    <property type="match status" value="1"/>
</dbReference>
<feature type="compositionally biased region" description="Pro residues" evidence="7">
    <location>
        <begin position="281"/>
        <end position="295"/>
    </location>
</feature>
<keyword evidence="11" id="KW-1185">Reference proteome</keyword>
<dbReference type="EC" id="2.7.11.1" evidence="1"/>
<dbReference type="InterPro" id="IPR008271">
    <property type="entry name" value="Ser/Thr_kinase_AS"/>
</dbReference>
<dbReference type="Gene3D" id="3.30.200.20">
    <property type="entry name" value="Phosphorylase Kinase, domain 1"/>
    <property type="match status" value="1"/>
</dbReference>
<dbReference type="RefSeq" id="WP_112433098.1">
    <property type="nucleotide sequence ID" value="NZ_MCIF01000002.1"/>
</dbReference>
<feature type="transmembrane region" description="Helical" evidence="8">
    <location>
        <begin position="413"/>
        <end position="435"/>
    </location>
</feature>
<reference evidence="10 11" key="1">
    <citation type="submission" date="2016-08" db="EMBL/GenBank/DDBJ databases">
        <title>Analysis of Carbohydrate Active Enzymes in Thermogemmatispora T81 Reveals Carbohydrate Degradation Ability.</title>
        <authorList>
            <person name="Tomazini A."/>
            <person name="Lal S."/>
            <person name="Stott M."/>
            <person name="Henrissat B."/>
            <person name="Polikarpov I."/>
            <person name="Sparling R."/>
            <person name="Levin D.B."/>
        </authorList>
    </citation>
    <scope>NUCLEOTIDE SEQUENCE [LARGE SCALE GENOMIC DNA]</scope>
    <source>
        <strain evidence="10 11">T81</strain>
    </source>
</reference>
<feature type="domain" description="Protein kinase" evidence="9">
    <location>
        <begin position="12"/>
        <end position="266"/>
    </location>
</feature>
<evidence type="ECO:0000313" key="10">
    <source>
        <dbReference type="EMBL" id="RAQ98109.1"/>
    </source>
</evidence>